<dbReference type="Pfam" id="PF11154">
    <property type="entry name" value="DUF2934"/>
    <property type="match status" value="1"/>
</dbReference>
<reference evidence="1 2" key="1">
    <citation type="journal article" date="2021" name="MBio">
        <title>Poor Competitiveness of Bradyrhizobium in Pigeon Pea Root Colonization in Indian Soils.</title>
        <authorList>
            <person name="Chalasani D."/>
            <person name="Basu A."/>
            <person name="Pullabhotla S.V.S.R.N."/>
            <person name="Jorrin B."/>
            <person name="Neal A.L."/>
            <person name="Poole P.S."/>
            <person name="Podile A.R."/>
            <person name="Tkacz A."/>
        </authorList>
    </citation>
    <scope>NUCLEOTIDE SEQUENCE [LARGE SCALE GENOMIC DNA]</scope>
    <source>
        <strain evidence="1 2">HU56</strain>
    </source>
</reference>
<dbReference type="EMBL" id="JAEUAK010000006">
    <property type="protein sequence ID" value="MBW9054102.1"/>
    <property type="molecule type" value="Genomic_DNA"/>
</dbReference>
<dbReference type="RefSeq" id="WP_220335512.1">
    <property type="nucleotide sequence ID" value="NZ_JAEUAK010000006.1"/>
</dbReference>
<dbReference type="InterPro" id="IPR021327">
    <property type="entry name" value="DUF2934"/>
</dbReference>
<accession>A0ABS7GWU0</accession>
<dbReference type="Proteomes" id="UP000717752">
    <property type="component" value="Unassembled WGS sequence"/>
</dbReference>
<gene>
    <name evidence="1" type="ORF">JNB85_16965</name>
</gene>
<keyword evidence="2" id="KW-1185">Reference proteome</keyword>
<sequence length="85" mass="9719">MSRNRDDWVSQRAYAIWEEEGRPHGRGESHWAQALREFEQLEATKASADGSDLIEKLKAAGRLMRVYDEAEALDDQSSRRQAAGR</sequence>
<protein>
    <submittedName>
        <fullName evidence="1">DUF2934 domain-containing protein</fullName>
    </submittedName>
</protein>
<evidence type="ECO:0000313" key="2">
    <source>
        <dbReference type="Proteomes" id="UP000717752"/>
    </source>
</evidence>
<evidence type="ECO:0000313" key="1">
    <source>
        <dbReference type="EMBL" id="MBW9054102.1"/>
    </source>
</evidence>
<organism evidence="1 2">
    <name type="scientific">Rhizobium mesosinicum</name>
    <dbReference type="NCBI Taxonomy" id="335017"/>
    <lineage>
        <taxon>Bacteria</taxon>
        <taxon>Pseudomonadati</taxon>
        <taxon>Pseudomonadota</taxon>
        <taxon>Alphaproteobacteria</taxon>
        <taxon>Hyphomicrobiales</taxon>
        <taxon>Rhizobiaceae</taxon>
        <taxon>Rhizobium/Agrobacterium group</taxon>
        <taxon>Rhizobium</taxon>
    </lineage>
</organism>
<proteinExistence type="predicted"/>
<comment type="caution">
    <text evidence="1">The sequence shown here is derived from an EMBL/GenBank/DDBJ whole genome shotgun (WGS) entry which is preliminary data.</text>
</comment>
<name>A0ABS7GWU0_9HYPH</name>